<protein>
    <submittedName>
        <fullName evidence="1">Pyridoxamine 5'-phosphate oxidase family protein</fullName>
    </submittedName>
</protein>
<dbReference type="InterPro" id="IPR012349">
    <property type="entry name" value="Split_barrel_FMN-bd"/>
</dbReference>
<gene>
    <name evidence="1" type="ORF">RVF87_08100</name>
</gene>
<dbReference type="Gene3D" id="2.30.110.10">
    <property type="entry name" value="Electron Transport, Fmn-binding Protein, Chain A"/>
    <property type="match status" value="1"/>
</dbReference>
<keyword evidence="2" id="KW-1185">Reference proteome</keyword>
<evidence type="ECO:0000313" key="1">
    <source>
        <dbReference type="EMBL" id="WYY09003.1"/>
    </source>
</evidence>
<organism evidence="1 2">
    <name type="scientific">Gordonia hydrophobica</name>
    <dbReference type="NCBI Taxonomy" id="40516"/>
    <lineage>
        <taxon>Bacteria</taxon>
        <taxon>Bacillati</taxon>
        <taxon>Actinomycetota</taxon>
        <taxon>Actinomycetes</taxon>
        <taxon>Mycobacteriales</taxon>
        <taxon>Gordoniaceae</taxon>
        <taxon>Gordonia</taxon>
    </lineage>
</organism>
<dbReference type="RefSeq" id="WP_169802491.1">
    <property type="nucleotide sequence ID" value="NZ_CP136137.1"/>
</dbReference>
<name>A0ABZ2U5L5_9ACTN</name>
<sequence length="172" mass="19272">MKLDADTALDRLRTHHHGVLATTNGEGAVDLVPVVYALEAGRYRGIPIDRVKSKSGGVLQRERNLEKDARATLLVEQWSDSDWSQLWWVRGRLRWLRDPDAALTASLGGVRLGAVLELVDVVAVTRRRWNAGTSRKFMPWSLDLWTGELRKEMSLVELSGALQLCLASPWCA</sequence>
<proteinExistence type="predicted"/>
<accession>A0ABZ2U5L5</accession>
<dbReference type="Proteomes" id="UP001479933">
    <property type="component" value="Chromosome"/>
</dbReference>
<evidence type="ECO:0000313" key="2">
    <source>
        <dbReference type="Proteomes" id="UP001479933"/>
    </source>
</evidence>
<dbReference type="EMBL" id="CP136137">
    <property type="protein sequence ID" value="WYY09003.1"/>
    <property type="molecule type" value="Genomic_DNA"/>
</dbReference>
<dbReference type="SUPFAM" id="SSF50475">
    <property type="entry name" value="FMN-binding split barrel"/>
    <property type="match status" value="1"/>
</dbReference>
<reference evidence="1 2" key="1">
    <citation type="journal article" date="2023" name="Virus Evol.">
        <title>Computational host range prediction-The good, the bad, and the ugly.</title>
        <authorList>
            <person name="Howell A.A."/>
            <person name="Versoza C.J."/>
            <person name="Pfeifer S.P."/>
        </authorList>
    </citation>
    <scope>NUCLEOTIDE SEQUENCE [LARGE SCALE GENOMIC DNA]</scope>
    <source>
        <strain evidence="1 2">1610/1b</strain>
    </source>
</reference>